<feature type="region of interest" description="Disordered" evidence="1">
    <location>
        <begin position="557"/>
        <end position="728"/>
    </location>
</feature>
<feature type="region of interest" description="Disordered" evidence="1">
    <location>
        <begin position="797"/>
        <end position="838"/>
    </location>
</feature>
<feature type="compositionally biased region" description="Polar residues" evidence="1">
    <location>
        <begin position="6159"/>
        <end position="6171"/>
    </location>
</feature>
<feature type="compositionally biased region" description="Polar residues" evidence="1">
    <location>
        <begin position="4389"/>
        <end position="4413"/>
    </location>
</feature>
<feature type="domain" description="SEA" evidence="3">
    <location>
        <begin position="6590"/>
        <end position="6701"/>
    </location>
</feature>
<feature type="domain" description="SEA" evidence="3">
    <location>
        <begin position="5574"/>
        <end position="5695"/>
    </location>
</feature>
<feature type="compositionally biased region" description="Pro residues" evidence="1">
    <location>
        <begin position="2053"/>
        <end position="2062"/>
    </location>
</feature>
<organism evidence="4 5">
    <name type="scientific">Lynx pardinus</name>
    <name type="common">Iberian lynx</name>
    <name type="synonym">Felis pardina</name>
    <dbReference type="NCBI Taxonomy" id="191816"/>
    <lineage>
        <taxon>Eukaryota</taxon>
        <taxon>Metazoa</taxon>
        <taxon>Chordata</taxon>
        <taxon>Craniata</taxon>
        <taxon>Vertebrata</taxon>
        <taxon>Euteleostomi</taxon>
        <taxon>Mammalia</taxon>
        <taxon>Eutheria</taxon>
        <taxon>Laurasiatheria</taxon>
        <taxon>Carnivora</taxon>
        <taxon>Feliformia</taxon>
        <taxon>Felidae</taxon>
        <taxon>Felinae</taxon>
        <taxon>Lynx</taxon>
    </lineage>
</organism>
<dbReference type="FunFam" id="3.30.70.960:FF:000012">
    <property type="entry name" value="MUC16 isoform 1"/>
    <property type="match status" value="1"/>
</dbReference>
<feature type="domain" description="SEA" evidence="3">
    <location>
        <begin position="6309"/>
        <end position="6430"/>
    </location>
</feature>
<evidence type="ECO:0000313" key="4">
    <source>
        <dbReference type="EMBL" id="VFV41925.1"/>
    </source>
</evidence>
<name>A0A485P732_LYNPA</name>
<feature type="compositionally biased region" description="Polar residues" evidence="1">
    <location>
        <begin position="1603"/>
        <end position="1762"/>
    </location>
</feature>
<feature type="compositionally biased region" description="Polar residues" evidence="1">
    <location>
        <begin position="902"/>
        <end position="919"/>
    </location>
</feature>
<feature type="region of interest" description="Disordered" evidence="1">
    <location>
        <begin position="5182"/>
        <end position="5204"/>
    </location>
</feature>
<feature type="compositionally biased region" description="Polar residues" evidence="1">
    <location>
        <begin position="4026"/>
        <end position="4055"/>
    </location>
</feature>
<feature type="compositionally biased region" description="Polar residues" evidence="1">
    <location>
        <begin position="351"/>
        <end position="365"/>
    </location>
</feature>
<feature type="compositionally biased region" description="Polar residues" evidence="1">
    <location>
        <begin position="55"/>
        <end position="78"/>
    </location>
</feature>
<feature type="compositionally biased region" description="Polar residues" evidence="1">
    <location>
        <begin position="424"/>
        <end position="434"/>
    </location>
</feature>
<feature type="compositionally biased region" description="Polar residues" evidence="1">
    <location>
        <begin position="2315"/>
        <end position="2327"/>
    </location>
</feature>
<feature type="compositionally biased region" description="Low complexity" evidence="1">
    <location>
        <begin position="4914"/>
        <end position="4932"/>
    </location>
</feature>
<feature type="compositionally biased region" description="Polar residues" evidence="1">
    <location>
        <begin position="5140"/>
        <end position="5156"/>
    </location>
</feature>
<feature type="compositionally biased region" description="Polar residues" evidence="1">
    <location>
        <begin position="1082"/>
        <end position="1095"/>
    </location>
</feature>
<feature type="compositionally biased region" description="Polar residues" evidence="1">
    <location>
        <begin position="3676"/>
        <end position="3690"/>
    </location>
</feature>
<feature type="compositionally biased region" description="Polar residues" evidence="1">
    <location>
        <begin position="3485"/>
        <end position="3494"/>
    </location>
</feature>
<feature type="compositionally biased region" description="Polar residues" evidence="1">
    <location>
        <begin position="2708"/>
        <end position="2742"/>
    </location>
</feature>
<feature type="region of interest" description="Disordered" evidence="1">
    <location>
        <begin position="1600"/>
        <end position="1993"/>
    </location>
</feature>
<feature type="region of interest" description="Disordered" evidence="1">
    <location>
        <begin position="3805"/>
        <end position="3842"/>
    </location>
</feature>
<feature type="region of interest" description="Disordered" evidence="1">
    <location>
        <begin position="3434"/>
        <end position="3505"/>
    </location>
</feature>
<feature type="compositionally biased region" description="Polar residues" evidence="1">
    <location>
        <begin position="3168"/>
        <end position="3199"/>
    </location>
</feature>
<feature type="region of interest" description="Disordered" evidence="1">
    <location>
        <begin position="6143"/>
        <end position="6171"/>
    </location>
</feature>
<feature type="compositionally biased region" description="Polar residues" evidence="1">
    <location>
        <begin position="2296"/>
        <end position="2307"/>
    </location>
</feature>
<feature type="compositionally biased region" description="Low complexity" evidence="1">
    <location>
        <begin position="823"/>
        <end position="838"/>
    </location>
</feature>
<feature type="compositionally biased region" description="Polar residues" evidence="1">
    <location>
        <begin position="1523"/>
        <end position="1537"/>
    </location>
</feature>
<feature type="region of interest" description="Disordered" evidence="1">
    <location>
        <begin position="3360"/>
        <end position="3385"/>
    </location>
</feature>
<feature type="compositionally biased region" description="Polar residues" evidence="1">
    <location>
        <begin position="1921"/>
        <end position="1935"/>
    </location>
</feature>
<feature type="region of interest" description="Disordered" evidence="1">
    <location>
        <begin position="4529"/>
        <end position="4560"/>
    </location>
</feature>
<feature type="compositionally biased region" description="Polar residues" evidence="1">
    <location>
        <begin position="2997"/>
        <end position="3013"/>
    </location>
</feature>
<feature type="region of interest" description="Disordered" evidence="1">
    <location>
        <begin position="2997"/>
        <end position="3114"/>
    </location>
</feature>
<reference evidence="4 5" key="1">
    <citation type="submission" date="2019-01" db="EMBL/GenBank/DDBJ databases">
        <authorList>
            <person name="Alioto T."/>
            <person name="Alioto T."/>
        </authorList>
    </citation>
    <scope>NUCLEOTIDE SEQUENCE [LARGE SCALE GENOMIC DNA]</scope>
</reference>
<feature type="compositionally biased region" description="Polar residues" evidence="1">
    <location>
        <begin position="2011"/>
        <end position="2029"/>
    </location>
</feature>
<feature type="domain" description="SEA" evidence="3">
    <location>
        <begin position="6715"/>
        <end position="6834"/>
    </location>
</feature>
<feature type="compositionally biased region" description="Polar residues" evidence="1">
    <location>
        <begin position="1958"/>
        <end position="1980"/>
    </location>
</feature>
<feature type="region of interest" description="Disordered" evidence="1">
    <location>
        <begin position="2081"/>
        <end position="2115"/>
    </location>
</feature>
<keyword evidence="2" id="KW-0472">Membrane</keyword>
<feature type="compositionally biased region" description="Polar residues" evidence="1">
    <location>
        <begin position="302"/>
        <end position="314"/>
    </location>
</feature>
<feature type="region of interest" description="Disordered" evidence="1">
    <location>
        <begin position="1522"/>
        <end position="1563"/>
    </location>
</feature>
<feature type="compositionally biased region" description="Polar residues" evidence="1">
    <location>
        <begin position="4072"/>
        <end position="4109"/>
    </location>
</feature>
<feature type="compositionally biased region" description="Polar residues" evidence="1">
    <location>
        <begin position="1857"/>
        <end position="1914"/>
    </location>
</feature>
<feature type="domain" description="SEA" evidence="3">
    <location>
        <begin position="6175"/>
        <end position="6296"/>
    </location>
</feature>
<evidence type="ECO:0000313" key="5">
    <source>
        <dbReference type="Proteomes" id="UP000386466"/>
    </source>
</evidence>
<feature type="region of interest" description="Disordered" evidence="1">
    <location>
        <begin position="5118"/>
        <end position="5160"/>
    </location>
</feature>
<feature type="domain" description="SEA" evidence="3">
    <location>
        <begin position="5730"/>
        <end position="5850"/>
    </location>
</feature>
<feature type="compositionally biased region" description="Polar residues" evidence="1">
    <location>
        <begin position="163"/>
        <end position="183"/>
    </location>
</feature>
<feature type="region of interest" description="Disordered" evidence="1">
    <location>
        <begin position="2593"/>
        <end position="2614"/>
    </location>
</feature>
<feature type="compositionally biased region" description="Polar residues" evidence="1">
    <location>
        <begin position="1830"/>
        <end position="1850"/>
    </location>
</feature>
<keyword evidence="2" id="KW-1133">Transmembrane helix</keyword>
<dbReference type="SUPFAM" id="SSF82671">
    <property type="entry name" value="SEA domain"/>
    <property type="match status" value="11"/>
</dbReference>
<feature type="compositionally biased region" description="Low complexity" evidence="1">
    <location>
        <begin position="3810"/>
        <end position="3832"/>
    </location>
</feature>
<feature type="region of interest" description="Disordered" evidence="1">
    <location>
        <begin position="980"/>
        <end position="1004"/>
    </location>
</feature>
<feature type="compositionally biased region" description="Low complexity" evidence="1">
    <location>
        <begin position="4414"/>
        <end position="4426"/>
    </location>
</feature>
<keyword evidence="5" id="KW-1185">Reference proteome</keyword>
<protein>
    <recommendedName>
        <fullName evidence="3">SEA domain-containing protein</fullName>
    </recommendedName>
</protein>
<feature type="compositionally biased region" description="Basic and acidic residues" evidence="1">
    <location>
        <begin position="269"/>
        <end position="278"/>
    </location>
</feature>
<feature type="compositionally biased region" description="Polar residues" evidence="1">
    <location>
        <begin position="3024"/>
        <end position="3055"/>
    </location>
</feature>
<feature type="compositionally biased region" description="Polar residues" evidence="1">
    <location>
        <begin position="2081"/>
        <end position="2096"/>
    </location>
</feature>
<feature type="region of interest" description="Disordered" evidence="1">
    <location>
        <begin position="2708"/>
        <end position="2760"/>
    </location>
</feature>
<feature type="compositionally biased region" description="Polar residues" evidence="1">
    <location>
        <begin position="597"/>
        <end position="606"/>
    </location>
</feature>
<feature type="compositionally biased region" description="Polar residues" evidence="1">
    <location>
        <begin position="3083"/>
        <end position="3102"/>
    </location>
</feature>
<dbReference type="InterPro" id="IPR028850">
    <property type="entry name" value="MUC16"/>
</dbReference>
<feature type="compositionally biased region" description="Polar residues" evidence="1">
    <location>
        <begin position="100"/>
        <end position="130"/>
    </location>
</feature>
<feature type="domain" description="SEA" evidence="3">
    <location>
        <begin position="6018"/>
        <end position="6139"/>
    </location>
</feature>
<dbReference type="PANTHER" id="PTHR14672:SF1">
    <property type="entry name" value="MUCIN-16"/>
    <property type="match status" value="1"/>
</dbReference>
<keyword evidence="2" id="KW-0812">Transmembrane</keyword>
<feature type="compositionally biased region" description="Polar residues" evidence="1">
    <location>
        <begin position="3063"/>
        <end position="3074"/>
    </location>
</feature>
<feature type="compositionally biased region" description="Low complexity" evidence="1">
    <location>
        <begin position="2600"/>
        <end position="2614"/>
    </location>
</feature>
<feature type="domain" description="SEA" evidence="3">
    <location>
        <begin position="5262"/>
        <end position="5383"/>
    </location>
</feature>
<feature type="region of interest" description="Disordered" evidence="1">
    <location>
        <begin position="2851"/>
        <end position="2907"/>
    </location>
</feature>
<feature type="domain" description="SEA" evidence="3">
    <location>
        <begin position="5884"/>
        <end position="6005"/>
    </location>
</feature>
<dbReference type="EMBL" id="CAAGRJ010031232">
    <property type="protein sequence ID" value="VFV41925.1"/>
    <property type="molecule type" value="Genomic_DNA"/>
</dbReference>
<feature type="compositionally biased region" description="Polar residues" evidence="1">
    <location>
        <begin position="2873"/>
        <end position="2888"/>
    </location>
</feature>
<feature type="compositionally biased region" description="Polar residues" evidence="1">
    <location>
        <begin position="7"/>
        <end position="29"/>
    </location>
</feature>
<feature type="compositionally biased region" description="Polar residues" evidence="1">
    <location>
        <begin position="3298"/>
        <end position="3324"/>
    </location>
</feature>
<dbReference type="Pfam" id="PF01390">
    <property type="entry name" value="SEA"/>
    <property type="match status" value="11"/>
</dbReference>
<feature type="compositionally biased region" description="Low complexity" evidence="1">
    <location>
        <begin position="145"/>
        <end position="162"/>
    </location>
</feature>
<feature type="compositionally biased region" description="Low complexity" evidence="1">
    <location>
        <begin position="3468"/>
        <end position="3478"/>
    </location>
</feature>
<feature type="compositionally biased region" description="Low complexity" evidence="1">
    <location>
        <begin position="1136"/>
        <end position="1169"/>
    </location>
</feature>
<sequence length="6902" mass="718787">MGLLGSSAPTLSCNTAGSSAETTQDTHVTSLSREVSAAVATVDKSALSFTFPAETATNVSAPGRENSLTITTASSPDSRVTGGAPGSSSDPEGELRSTAAGGNSEPSRAPLSSTPTAASQTQAGSVQDASESQRTRWTETDPGGSSSIVVTSVSPSPTPEVTAKSSPSKGTSPQETSTDTLFTEATGGPATDQLTVPSGVGNSSTRRSWTTAHLPTEHTASSETLTGLTQTMRSAPVTPAEVGAAGNPSTPGATRLPSKTVSSTYPETSSRETPDSGEQRSPGLPRSNTEHHFTSPELGSEGDTTLTPSVSLLSPASDLGDKVPGSSTSSVQTVTSSTTTGIPGSPERTEPNTAVTFPITASNPVASAGRVRSATSTLARPSTPGEETAGSMLPLSTSPETPDPPSLPAAGTSASEPSGGPGTLSITSVSGMKTSFSPSPSSASEETNTLLFTTGEDSKKPLNPSVSPPETSVSRDKTTSAFTSVPMQALSAVDSWATRSEPTDSSGVLLREVQTSPESHTPLVSPSVKATAAVSIAKMETDEISYSSGSPPVMSLPGKIGTSGTGASATYVPPPDPMVTRSAQVSSSHLVKELRTTDTYARTESASPAAHAGSPQIPRTPSPTSPDTMAGASTDTAERFTGSQGTDPAEKSPGFGTRSTLGPVSVVASASPPSGSSTLELTSDASEATDTLHLTSREQTTSATLTFKSQAITSPTNDASGGKMNSSPSGVFPSMESKMLVAVTSVTTSKAASMTEQLSQTSFPAEASMMSTTTAPPPRVITTITTMGTNSVLTTMSNPERRESTMDSTLATETSTSAMEHPSTWSSTTASAPTSGSSAMKDITSILKVTGSPKTTSAMGTTSSLASSTESGSLSTPHGIMTVTGTSPASPSSHASAEDMRSTNMRTLTPSDTTASMPISTSGIEKMNTLLPDILDTSWTTSKRNMEVLPGSMAFTDHPNTKTDPNILLSISLPDSLPTHDWTTGKPVSPATTTTSTPQGDTTQKFNVMNTIRPTTSYIPFFTTETGIAPSLSYTPTNEERRTEKYTNDKISTPTLPQSMRSSDTTRGRIMKVVTNGEKLTMSEQNGTTRTTSEGTLALGTSAIASRAEMHSAATQGSRHSETTTSMDRHSEDVSHPSPSSEQDISSPSSLVPLSSMTSSSTVSPTLPTSNPPSLVPVTSPLTHGLLRTHSTWNTSLEGVISSPSGLSKTSVEIQASSEDSTDTEATHLPQNTAVTYVATLSSAWESNPVAPAGLQPDTGTSHVKTSSIGGDAMASTKWSGLSGTTETETPSKMSLAPDPWETNTFRHTSSATEEMTVPSRVSTEMTASGDRGSEDESPASPSSEQEISSPSSLVPSLQVMSLTSAVSPTPPASSSYPSDSVTSPLTTSLPRTHITWGMSSEGVNSSPSGLSQTSVDETITSQHTTSATEEITVPSEVSTGTRSGVSRTVFISRSGTSIPVPTRATVSPGIPMGINTRLSASPVMAESSPIAKATETIPPEAISQGMLAWGTLVTALEPHTLSAVTQGSPPSDVTTSMDRRSEGVSLSSPSSEQDVSSPSSLVPLHAMTSSSAVSSTLPASSPFPSDSVTSPLTAGLPRTHITWGTSSEGVTSSPSGLSQTSVDVWTPSEVSTTTEAIHPSENTAVTHKGTLSSTWESRSSAPAGSEIATSMSPIKTSSLDGDATASTPTPGLSGTTEPETQSQSSMAPEPQETGTFPHTISATEDMSISSKVSTESSAGASRTDAMFSSRTSTPGPVQLTMSPDILTEINTRLSTSPVKAESEPITMATETGPPGTTSQVSPTPPASSSYPSDSVTSSLTTGLPRTHITWGTSSEGVNSSPSGLSQTSVEIWATPEASTTTNAMPPSENTAVSQVGTLGTSRESHSSAPAGSESATGTSLVKTSSLDGDTMVSTPMPDLSATTETKAQSMSSQAPEPRETGTSRHTSSAPEEITVLSELSTGNSAETSRTAVISPSRTSIPGPGRPALSPDIPTGVNNRLSISPVIAGSSPISNTTKTVPRPTTSQGSIDIRSPSSPEPFHAMTSASAVSPTLPPTSPSPPASVTSPLTLSLLRTWGMSSESVTSSNSGPSSISVETQATSEASSTTEAIHPPETTAVTHMGTLSTAWEAHSSAPAVSETATGTSPIETSPTGGTTMAVTPMPGFSGTTETETQSKSSNVPEPWETGTSPYTSSASGDISIASEVPTGTSAEASRTDIMFPSRTSTPGLVQLTMSPDFPTEINTRLSTSPVMVESEPITMATETVPPGAISQDTVAWDTSATASAAQTHSAVTQGSPLSEMTTSVDRGSEDESPTSLSSEQDISSPSSLVPFPAMTWSSAVSSTLPTINPSPVPVTSPLAPGLLTHSMWGMSSKGLSQTSVEIWATPEASTTTRSIHLPENTAVTHVGTLSYALELHSSAPAGSEPGTGTSPIETSSLPGDATASTPMPGLSGTTETETQSMSPLAPETWETVMSWHTSSTPEAISILSEVSTGTTTEAFKTDVISSSRISIPFPVQTTMSPDIPTEVNTRLSTSPVMAESEPITMATETVPPGATSQDTVAWDTTATTLGALTHLAVTQGFPHSVVTSSVDRDYEGESPTSPSSEQDISSPSSLVPLHAMTSASAVSPTLPASRPSPLAPVTSPPLTTGLPTIHRTWGTGTEGVISSPSVLTSTLVDTWATSEASTPTEAIHPPEYTAVTHAATLRSAQDGASSPASSEPATGTSPIETSSIGQDTTASTPVPGLLGTTEKETVSSSSLAPELWELDSFRHTSSATEEITIPPEVSTGSSAEASRTDVISHSRTSIPVPSQPTMSPDIPMGINTRLSTSLIEAESAHIIMATRTVPPGATSQGTLAWSTSASAGRSHIHSAITQGSPRSEVTTSMERVSENETHTSPSSEQDINSPSSLVPFHAMTSASAVPPTLPATGPSLVPVTSPLTPGLMRTPSTWGMSSEGVTSSPSGLTSISVVETRATSEYATATEAISHAENTAMTHTGSLSSTWESHSSAPNGSEPATGMSPVETSSLSGDTLASTQMPGLSGTTETEIQSESSLALEPRETSTSWHISSATEEITVPPEVSTGTSPEATRTAVMSPSRTSIPGPGQATVSPDIPTEIKTRLSTSPVKAESEPITMTTETVPLGAIPQGTLAWDTSATASGAQTHLVVTQGSPRSEMTASVDTGSEDASPTSPSSEQDISPPSSLMPLPAMSSISAVSPTLPSTSPSPPDHVTSSLTPDLLTIPGTWDMSLEGVTSSPSGLSSTLVDIRTSPEASSTIEAIYLPENTAVTHVGTLSSVGDSHSSAPAGSETATGTSPVETSSLRGDATASVPMPGFSGTTQTVTLSVSSLALEPWESGMYPHTSSAPEESTVPSKVSTGISPEASRTAVISPKGTSIPVPIWPTISKDFTSRINTKLSTSPVVAEAAPKTMATETVPLEATSQGTFPWNTSATASGAHMHSGMTQDSTGAETTTSAGSEDESRTSPSSEQDISSPFPLVPSHAMTSASSVSNTLPASSPFPSDSVTLPVTTGLLRSHSPWGMSSESVTSSPSGLSQTSVEIQDTSEASTTAKSIHPPENTAVTHVGTLSTAWEVHSSAPAGSTTAPRMSPIETFSVDGDTMAPTPMPGLSGTMETDTQSTLPLALEMRETIMSQPTSSGPEDISIPSEVFTGTSAEASRTDIMSPSRTSVPGPVLPTMSPDIPMEFNTGLSTSSPSVDIGKVTIITKKGPASVTSFPEPKLSVSVSERTHHLSTVMLSSAETLSADTLAPSPSAATSGVPGASSAAFSASPLFWTQPGPRDALSTVADSLPSSVSVPFPSSASTTTDVSTSPAPQGSTSSMATLNTVATNTGTEGSTAEGPLVVASTLETWTKPVRTSLSSSVDTRMTEQIHLGTETRASQLPPHSTQLTRTDGIVERITKIPNEAAHGGVTGPVHVHVAPTSSASPTGLPTDWMERAETTALKTTSTATLTTTVSTPASGTWTLLRTSGKVTSTSTRGAIISTPDISSDVLQMTASLATIPGAETSTEVPRTTPSVFNRGSQTTPSLVPSSDAENGPASPTLAVSLGEPETTTSRAFHSAETSLTGSRATLSVSRIESDSTPPTATGSGEKVSLAVPTLTVFPGVPEMVTSLVTSPGAEMSTVISTLTDSQDEPETNTSWVTQPGALSSSSILVPSVLPGEPGLVTSMDTSSGAETSPTDQTATTSPGEPNAAASLVTHPEAQASSAIPTPAISPGVSGVGISPVTSSGAETNTTFTTLTDSPHEPETTASWVTPPGTEAISTVATSTVSPGEPDATALWVHSTENSTPVSRITPNFSQSELDTILSMATTPRVEASSAIPTVTVSSGVPATVTSQTTSSGTDTSTTSSTLTESLYGSDTTVSLVTHPAVSNPTVPRTTPSVSHSESYSKPSTATSLETEASSAVPTTPISPDVPDMVTSQATSSGTDASMVISTLTLSPGEPANTVSWVNHPGAQTSSSIPTLTVSPGVSGVGTSLVTNSEAETSTIFPTLTDYPHESETALRVTHSSETSTPVSRITPNFSHSESGTTLSTATTPGAEVSSFSATTISPGIPELVTLVVTSSGVETSTTFSTLADSLHELEATASWVTFSEKEASSAIPTLPTSYPEEPDTAVSLVTHPAETSSTIPKATPNFSYSESDTIHSIATSSGAQTSSAIPTLTISPGVPEVEISMATSSGPETSTTFTTLTLSPGQMETTGSWVTHSETEFSSAVPTLPASPGEPDTVVSLVTHPAETSPTVSRTTPSVSHSELYTTYTMATSHGAEASSAVPTPTVPPGVPDMVTSQVTSSEKDASTVIPTLNLSPDEPGTTASTIIYSEIQTSSAIPAPPVSSTVPELVTSLVTSSGVEASTMFTTLTDSPQKAEMTASWVTHSGTETSSAVPTLTISPEETNTTVSSVTHSEETSPTVPKTTPVFSKGEPDTTQSIATSRGEETSSVVPTPTVSLGAPDMVASHVPTSETDANMTIPSLTLSPGEPATTGLLVTHPSAKTSTHFPGSTAFPHLPETIASLSIQPELEMSTAPPVRTVSLGLPETTSFTTSMTETSRVDLGPTVSPGVPVETASLSTHLGTDITTISTSTLSPVLLKTTGLLATSPASEASTGGPTLTAGVLGPVSTPETTGESHTLTSWSTEPSPPVTSVELLELFKTVTGDTVTLIASETPTPPKTSHRDGSSPTAILKTTTPETTNLAATGSGPTMAETAATFNTSVASPFVPETSPGMSILTSLSVTSETTAAPFLMPFTVNFTITSLHYTEDMGNSGSEIFNATERHLQHLLRTLFENSSIGSLYDGCRLTLFRAEKDGTSTRIDAVCTYRPDPTGFRLDRERLYQELSQQTHGITQLGPYTLDRNSLCVNGYNHQYWTPTTSTLVTSTFSPGPSISLPPTPSSTVVGPALVPFTLNFTITNLLCTPDMRHPGSMKFNSTERALNRLLGPLFKNTSIGPRYSGCRLTLLRTEKGGRATGVDVICTYHPDPMGPGLNREELYQELSQLTRGVTWLGTYTLDRDSLYVNGYNHRYWNPTTSTPVTSTFSPESSTSQPPILSSTGVSLSLVPFTLNFTITNLRYTEGMGPPGSELFNSVERILNRLLKPLFQNSSIGPLYYDCRLTLLRPEKKGTAAGVDAVCTHHPDPMGSKLDREKLYWELSHQTHGVTQLGSFTLDKNSLYVNGYTHWTSAPTPSAPVTPVHFPGTSMVPAHFSSSTAAGPAPVPFTLNFTIINLHYTKDMQPSSAKFNSTESALQCLLKPLFANSSIGPLYIGCRVTTLRPERGGTATAVDAVCTYRPGPSGPQLDRQRLYWELSRQTHGATQLGSYILDRDRLCVNGYTRSPLTPIPSVPVISTPSGTSVAPISFSSSTVSGPDLVPFTLNFTITNLRYTESMQLMGSAKFNEIERVLQSLLRPLFKNTSVGPLYSGCRLTSLRPEKAGAATRVNTICSYRPDPAGRGLDREKLYWELSRLTRGITWLGPYTLEQDSLCVSGYTHQTPVTAPSATGHPLVPFTVNFTITNLHYAEDMQPPGSLKFNTTERSLQRQLGPLFQNTSVGPLYSGCRLTLLRPEKDGAATGVDAVCTHRPDPTGPGLDRERLYQELSQLTHGVTRLGPYTLDPNSLYINGFTHQTRATTPSSEYSEASEVPASHTQPASATTPNTTGPALVSFTLNFTITNLHYTEDMGHPSSLKFNFTKRILQHQLKLLLSKTSVGPLYAGCRLASLRLEKGGAATGVDIVCTVHSDPAGPGLDRERLYWELSRETRGITRLGPFTLDRDSLCVNGYTYGATAPTTTAGEAREELFTLNFTIDNLRYSADMGRPGSLKFNITDTLMQHLLGPLFQKSSLGTRYTGCKVTSLRSVKNGAKTRVNILCTYRQHPSSPGLLAKQVFHELSRQTRGITRLGPYSLDKDSLYLNGYNERGPDEPPTTPEAATTFLPSSSSPVQPEATTAMGHNLKTFTLNLTISNLQYSTDMSHSSATFNSTKRTLQHLLGSLFQKSSLGPFYSGCRLISLRPEKDGVATHVNAICTYHHDPMGYRLDREQLYWELSQLTHGVTQMGIYTLVRDSLFVNGYAPQNLSIQNEYQLNFRILNWNLSNSDPASLEYTTLLRDIQDKVTKLYRGSQLQDIFRSCLVTSLTLDSMLVTIKALFSSNVDPSMVKQVFLDKTLNVSSHWLGATYQLADLHVTEVESTAHLPTDRPTSSPTSQHFQLNFTVTNLLYSQDLSQPNTTKHQRNKRSIENALNQLFRNSSMKSYFSDCQVLAFRSVPDSNHTGVDSICNFSPLARRLDRIAIYEEFLRLTQNGTQLQNFTLDRNSVLVDGYSPNRNDVLTENSDLPFWAIILICLAGLLVLITCLICCFLVTIRLRKKEGDYEVQQHSLGYYLPHLDLKLQ</sequence>
<feature type="region of interest" description="Disordered" evidence="1">
    <location>
        <begin position="53"/>
        <end position="485"/>
    </location>
</feature>
<feature type="compositionally biased region" description="Polar residues" evidence="1">
    <location>
        <begin position="1769"/>
        <end position="1778"/>
    </location>
</feature>
<feature type="region of interest" description="Disordered" evidence="1">
    <location>
        <begin position="3537"/>
        <end position="3579"/>
    </location>
</feature>
<feature type="region of interest" description="Disordered" evidence="1">
    <location>
        <begin position="3298"/>
        <end position="3337"/>
    </location>
</feature>
<feature type="compositionally biased region" description="Polar residues" evidence="1">
    <location>
        <begin position="2140"/>
        <end position="2159"/>
    </location>
</feature>
<feature type="compositionally biased region" description="Polar residues" evidence="1">
    <location>
        <begin position="3833"/>
        <end position="3842"/>
    </location>
</feature>
<feature type="compositionally biased region" description="Polar residues" evidence="1">
    <location>
        <begin position="6446"/>
        <end position="6458"/>
    </location>
</feature>
<feature type="compositionally biased region" description="Polar residues" evidence="1">
    <location>
        <begin position="3441"/>
        <end position="3455"/>
    </location>
</feature>
<feature type="region of interest" description="Disordered" evidence="1">
    <location>
        <begin position="3676"/>
        <end position="3695"/>
    </location>
</feature>
<feature type="region of interest" description="Disordered" evidence="1">
    <location>
        <begin position="1"/>
        <end position="29"/>
    </location>
</feature>
<feature type="region of interest" description="Disordered" evidence="1">
    <location>
        <begin position="6430"/>
        <end position="6458"/>
    </location>
</feature>
<feature type="region of interest" description="Disordered" evidence="1">
    <location>
        <begin position="3168"/>
        <end position="3240"/>
    </location>
</feature>
<feature type="compositionally biased region" description="Low complexity" evidence="1">
    <location>
        <begin position="323"/>
        <end position="346"/>
    </location>
</feature>
<dbReference type="Proteomes" id="UP000386466">
    <property type="component" value="Unassembled WGS sequence"/>
</dbReference>
<dbReference type="FunFam" id="3.30.70.960:FF:000003">
    <property type="entry name" value="MUC16 isoform 1"/>
    <property type="match status" value="9"/>
</dbReference>
<dbReference type="Gene3D" id="3.30.70.960">
    <property type="entry name" value="SEA domain"/>
    <property type="match status" value="11"/>
</dbReference>
<feature type="compositionally biased region" description="Polar residues" evidence="1">
    <location>
        <begin position="2851"/>
        <end position="2865"/>
    </location>
</feature>
<feature type="compositionally biased region" description="Low complexity" evidence="1">
    <location>
        <begin position="3200"/>
        <end position="3225"/>
    </location>
</feature>
<feature type="region of interest" description="Disordered" evidence="1">
    <location>
        <begin position="2420"/>
        <end position="2463"/>
    </location>
</feature>
<evidence type="ECO:0000256" key="1">
    <source>
        <dbReference type="SAM" id="MobiDB-lite"/>
    </source>
</evidence>
<feature type="compositionally biased region" description="Polar residues" evidence="1">
    <location>
        <begin position="3363"/>
        <end position="3381"/>
    </location>
</feature>
<feature type="compositionally biased region" description="Low complexity" evidence="1">
    <location>
        <begin position="860"/>
        <end position="876"/>
    </location>
</feature>
<evidence type="ECO:0000259" key="3">
    <source>
        <dbReference type="PROSITE" id="PS50024"/>
    </source>
</evidence>
<feature type="region of interest" description="Disordered" evidence="1">
    <location>
        <begin position="2131"/>
        <end position="2214"/>
    </location>
</feature>
<proteinExistence type="predicted"/>
<feature type="region of interest" description="Disordered" evidence="1">
    <location>
        <begin position="1030"/>
        <end position="1178"/>
    </location>
</feature>
<dbReference type="PANTHER" id="PTHR14672">
    <property type="entry name" value="MUCIN-16"/>
    <property type="match status" value="1"/>
</dbReference>
<feature type="region of interest" description="Disordered" evidence="1">
    <location>
        <begin position="2008"/>
        <end position="2067"/>
    </location>
</feature>
<feature type="compositionally biased region" description="Basic and acidic residues" evidence="1">
    <location>
        <begin position="1119"/>
        <end position="1135"/>
    </location>
</feature>
<feature type="domain" description="SEA" evidence="3">
    <location>
        <begin position="5418"/>
        <end position="5539"/>
    </location>
</feature>
<feature type="compositionally biased region" description="Polar residues" evidence="1">
    <location>
        <begin position="2896"/>
        <end position="2907"/>
    </location>
</feature>
<feature type="compositionally biased region" description="Polar residues" evidence="1">
    <location>
        <begin position="4246"/>
        <end position="4263"/>
    </location>
</feature>
<evidence type="ECO:0000256" key="2">
    <source>
        <dbReference type="SAM" id="Phobius"/>
    </source>
</evidence>
<feature type="region of interest" description="Disordered" evidence="1">
    <location>
        <begin position="4174"/>
        <end position="4279"/>
    </location>
</feature>
<feature type="region of interest" description="Disordered" evidence="1">
    <location>
        <begin position="1249"/>
        <end position="1442"/>
    </location>
</feature>
<feature type="compositionally biased region" description="Polar residues" evidence="1">
    <location>
        <begin position="1277"/>
        <end position="1293"/>
    </location>
</feature>
<feature type="compositionally biased region" description="Polar residues" evidence="1">
    <location>
        <begin position="625"/>
        <end position="646"/>
    </location>
</feature>
<feature type="compositionally biased region" description="Basic and acidic residues" evidence="1">
    <location>
        <begin position="1038"/>
        <end position="1048"/>
    </location>
</feature>
<feature type="compositionally biased region" description="Polar residues" evidence="1">
    <location>
        <begin position="2428"/>
        <end position="2463"/>
    </location>
</feature>
<feature type="compositionally biased region" description="Low complexity" evidence="1">
    <location>
        <begin position="1807"/>
        <end position="1821"/>
    </location>
</feature>
<feature type="compositionally biased region" description="Polar residues" evidence="1">
    <location>
        <begin position="3542"/>
        <end position="3573"/>
    </location>
</feature>
<feature type="region of interest" description="Disordered" evidence="1">
    <location>
        <begin position="4025"/>
        <end position="4112"/>
    </location>
</feature>
<feature type="region of interest" description="Disordered" evidence="1">
    <location>
        <begin position="4354"/>
        <end position="4374"/>
    </location>
</feature>
<dbReference type="InterPro" id="IPR000082">
    <property type="entry name" value="SEA_dom"/>
</dbReference>
<feature type="compositionally biased region" description="Low complexity" evidence="1">
    <location>
        <begin position="992"/>
        <end position="1003"/>
    </location>
</feature>
<feature type="region of interest" description="Disordered" evidence="1">
    <location>
        <begin position="4914"/>
        <end position="4972"/>
    </location>
</feature>
<feature type="compositionally biased region" description="Polar residues" evidence="1">
    <location>
        <begin position="4189"/>
        <end position="4210"/>
    </location>
</feature>
<feature type="compositionally biased region" description="Low complexity" evidence="1">
    <location>
        <begin position="1544"/>
        <end position="1563"/>
    </location>
</feature>
<feature type="compositionally biased region" description="Polar residues" evidence="1">
    <location>
        <begin position="1049"/>
        <end position="1065"/>
    </location>
</feature>
<feature type="region of interest" description="Disordered" evidence="1">
    <location>
        <begin position="851"/>
        <end position="919"/>
    </location>
</feature>
<feature type="domain" description="SEA" evidence="3">
    <location>
        <begin position="6465"/>
        <end position="6585"/>
    </location>
</feature>
<feature type="compositionally biased region" description="Low complexity" evidence="1">
    <location>
        <begin position="662"/>
        <end position="677"/>
    </location>
</feature>
<feature type="region of interest" description="Disordered" evidence="1">
    <location>
        <begin position="2287"/>
        <end position="2327"/>
    </location>
</feature>
<feature type="compositionally biased region" description="Polar residues" evidence="1">
    <location>
        <begin position="5118"/>
        <end position="5128"/>
    </location>
</feature>
<feature type="compositionally biased region" description="Polar residues" evidence="1">
    <location>
        <begin position="1302"/>
        <end position="1327"/>
    </location>
</feature>
<feature type="region of interest" description="Disordered" evidence="1">
    <location>
        <begin position="4389"/>
        <end position="4448"/>
    </location>
</feature>
<feature type="transmembrane region" description="Helical" evidence="2">
    <location>
        <begin position="6846"/>
        <end position="6872"/>
    </location>
</feature>
<dbReference type="InterPro" id="IPR036364">
    <property type="entry name" value="SEA_dom_sf"/>
</dbReference>
<feature type="compositionally biased region" description="Polar residues" evidence="1">
    <location>
        <begin position="1398"/>
        <end position="1442"/>
    </location>
</feature>
<feature type="compositionally biased region" description="Polar residues" evidence="1">
    <location>
        <begin position="678"/>
        <end position="728"/>
    </location>
</feature>
<dbReference type="PROSITE" id="PS50024">
    <property type="entry name" value="SEA"/>
    <property type="match status" value="11"/>
</dbReference>
<feature type="compositionally biased region" description="Polar residues" evidence="1">
    <location>
        <begin position="192"/>
        <end position="233"/>
    </location>
</feature>
<feature type="compositionally biased region" description="Polar residues" evidence="1">
    <location>
        <begin position="806"/>
        <end position="818"/>
    </location>
</feature>
<feature type="compositionally biased region" description="Low complexity" evidence="1">
    <location>
        <begin position="435"/>
        <end position="444"/>
    </location>
</feature>
<feature type="compositionally biased region" description="Polar residues" evidence="1">
    <location>
        <begin position="1258"/>
        <end position="1269"/>
    </location>
</feature>
<gene>
    <name evidence="4" type="ORF">LYPA_23C020212</name>
</gene>
<accession>A0A485P732</accession>
<feature type="compositionally biased region" description="Low complexity" evidence="1">
    <location>
        <begin position="1339"/>
        <end position="1386"/>
    </location>
</feature>
<feature type="compositionally biased region" description="Polar residues" evidence="1">
    <location>
        <begin position="4945"/>
        <end position="4967"/>
    </location>
</feature>
<feature type="region of interest" description="Disordered" evidence="1">
    <location>
        <begin position="2627"/>
        <end position="2668"/>
    </location>
</feature>
<feature type="compositionally biased region" description="Low complexity" evidence="1">
    <location>
        <begin position="2097"/>
        <end position="2110"/>
    </location>
</feature>
<feature type="compositionally biased region" description="Polar residues" evidence="1">
    <location>
        <begin position="247"/>
        <end position="268"/>
    </location>
</feature>
<feature type="compositionally biased region" description="Polar residues" evidence="1">
    <location>
        <begin position="2167"/>
        <end position="2198"/>
    </location>
</feature>